<gene>
    <name evidence="2" type="ORF">H9838_08370</name>
</gene>
<reference evidence="2" key="1">
    <citation type="journal article" date="2021" name="PeerJ">
        <title>Extensive microbial diversity within the chicken gut microbiome revealed by metagenomics and culture.</title>
        <authorList>
            <person name="Gilroy R."/>
            <person name="Ravi A."/>
            <person name="Getino M."/>
            <person name="Pursley I."/>
            <person name="Horton D.L."/>
            <person name="Alikhan N.F."/>
            <person name="Baker D."/>
            <person name="Gharbi K."/>
            <person name="Hall N."/>
            <person name="Watson M."/>
            <person name="Adriaenssens E.M."/>
            <person name="Foster-Nyarko E."/>
            <person name="Jarju S."/>
            <person name="Secka A."/>
            <person name="Antonio M."/>
            <person name="Oren A."/>
            <person name="Chaudhuri R.R."/>
            <person name="La Ragione R."/>
            <person name="Hildebrand F."/>
            <person name="Pallen M.J."/>
        </authorList>
    </citation>
    <scope>NUCLEOTIDE SEQUENCE</scope>
    <source>
        <strain evidence="2">1282</strain>
    </source>
</reference>
<sequence>MAKELTSKLVDNRETADYVPVQQKIPKLKLRWKILIALIVAVPVVALWIFFSLPRESHVVGAMEVEGKWVDHTGWYIVVNRNWEGTGEGENKESTETAGLYSLAVTKEEYQSIPVGEVLWCFTYINNDTRIGRLASYESYEEYLEKVG</sequence>
<keyword evidence="1" id="KW-0812">Transmembrane</keyword>
<dbReference type="AlphaFoldDB" id="A0A9D1YH64"/>
<dbReference type="EMBL" id="DXDU01000132">
    <property type="protein sequence ID" value="HIY27168.1"/>
    <property type="molecule type" value="Genomic_DNA"/>
</dbReference>
<comment type="caution">
    <text evidence="2">The sequence shown here is derived from an EMBL/GenBank/DDBJ whole genome shotgun (WGS) entry which is preliminary data.</text>
</comment>
<evidence type="ECO:0000313" key="2">
    <source>
        <dbReference type="EMBL" id="HIY27168.1"/>
    </source>
</evidence>
<proteinExistence type="predicted"/>
<protein>
    <submittedName>
        <fullName evidence="2">Uncharacterized protein</fullName>
    </submittedName>
</protein>
<organism evidence="2 3">
    <name type="scientific">Candidatus Acutalibacter pullistercoris</name>
    <dbReference type="NCBI Taxonomy" id="2838418"/>
    <lineage>
        <taxon>Bacteria</taxon>
        <taxon>Bacillati</taxon>
        <taxon>Bacillota</taxon>
        <taxon>Clostridia</taxon>
        <taxon>Eubacteriales</taxon>
        <taxon>Acutalibacteraceae</taxon>
        <taxon>Acutalibacter</taxon>
    </lineage>
</organism>
<accession>A0A9D1YH64</accession>
<keyword evidence="1" id="KW-0472">Membrane</keyword>
<keyword evidence="1" id="KW-1133">Transmembrane helix</keyword>
<name>A0A9D1YH64_9FIRM</name>
<reference evidence="2" key="2">
    <citation type="submission" date="2021-04" db="EMBL/GenBank/DDBJ databases">
        <authorList>
            <person name="Gilroy R."/>
        </authorList>
    </citation>
    <scope>NUCLEOTIDE SEQUENCE</scope>
    <source>
        <strain evidence="2">1282</strain>
    </source>
</reference>
<dbReference type="Proteomes" id="UP000823915">
    <property type="component" value="Unassembled WGS sequence"/>
</dbReference>
<feature type="transmembrane region" description="Helical" evidence="1">
    <location>
        <begin position="32"/>
        <end position="51"/>
    </location>
</feature>
<evidence type="ECO:0000256" key="1">
    <source>
        <dbReference type="SAM" id="Phobius"/>
    </source>
</evidence>
<evidence type="ECO:0000313" key="3">
    <source>
        <dbReference type="Proteomes" id="UP000823915"/>
    </source>
</evidence>